<proteinExistence type="predicted"/>
<evidence type="ECO:0000313" key="2">
    <source>
        <dbReference type="EMBL" id="CAB5222079.1"/>
    </source>
</evidence>
<sequence>MFSVEWMDRVAHVQGRTGTLYKEHAALGKVRICNITTWGMGSCAVATLQEWGYTSRVDAHEVDQFFDWLCANIDNDWQPMEFYFMYSSSQIKRTFKHFVKHPKVKLRDKFENKSHGPNTVYLYRYSKAVDFKRIVNRKASHE</sequence>
<dbReference type="EMBL" id="LR798296">
    <property type="protein sequence ID" value="CAB5222079.1"/>
    <property type="molecule type" value="Genomic_DNA"/>
</dbReference>
<accession>A0A6J7WVD4</accession>
<dbReference type="EMBL" id="LR796239">
    <property type="protein sequence ID" value="CAB4131259.1"/>
    <property type="molecule type" value="Genomic_DNA"/>
</dbReference>
<protein>
    <submittedName>
        <fullName evidence="2">Uncharacterized protein</fullName>
    </submittedName>
</protein>
<evidence type="ECO:0000313" key="1">
    <source>
        <dbReference type="EMBL" id="CAB4131259.1"/>
    </source>
</evidence>
<reference evidence="2" key="1">
    <citation type="submission" date="2020-05" db="EMBL/GenBank/DDBJ databases">
        <authorList>
            <person name="Chiriac C."/>
            <person name="Salcher M."/>
            <person name="Ghai R."/>
            <person name="Kavagutti S V."/>
        </authorList>
    </citation>
    <scope>NUCLEOTIDE SEQUENCE</scope>
</reference>
<organism evidence="2">
    <name type="scientific">uncultured Caudovirales phage</name>
    <dbReference type="NCBI Taxonomy" id="2100421"/>
    <lineage>
        <taxon>Viruses</taxon>
        <taxon>Duplodnaviria</taxon>
        <taxon>Heunggongvirae</taxon>
        <taxon>Uroviricota</taxon>
        <taxon>Caudoviricetes</taxon>
        <taxon>Peduoviridae</taxon>
        <taxon>Maltschvirus</taxon>
        <taxon>Maltschvirus maltsch</taxon>
    </lineage>
</organism>
<gene>
    <name evidence="1" type="ORF">UFOVP128_71</name>
    <name evidence="2" type="ORF">UFOVP243_48</name>
</gene>
<name>A0A6J7WVD4_9CAUD</name>